<reference evidence="2" key="1">
    <citation type="journal article" date="2022" name="Mol. Ecol. Resour.">
        <title>The genomes of chicory, endive, great burdock and yacon provide insights into Asteraceae palaeo-polyploidization history and plant inulin production.</title>
        <authorList>
            <person name="Fan W."/>
            <person name="Wang S."/>
            <person name="Wang H."/>
            <person name="Wang A."/>
            <person name="Jiang F."/>
            <person name="Liu H."/>
            <person name="Zhao H."/>
            <person name="Xu D."/>
            <person name="Zhang Y."/>
        </authorList>
    </citation>
    <scope>NUCLEOTIDE SEQUENCE [LARGE SCALE GENOMIC DNA]</scope>
    <source>
        <strain evidence="2">cv. Niubang</strain>
    </source>
</reference>
<organism evidence="1 2">
    <name type="scientific">Arctium lappa</name>
    <name type="common">Greater burdock</name>
    <name type="synonym">Lappa major</name>
    <dbReference type="NCBI Taxonomy" id="4217"/>
    <lineage>
        <taxon>Eukaryota</taxon>
        <taxon>Viridiplantae</taxon>
        <taxon>Streptophyta</taxon>
        <taxon>Embryophyta</taxon>
        <taxon>Tracheophyta</taxon>
        <taxon>Spermatophyta</taxon>
        <taxon>Magnoliopsida</taxon>
        <taxon>eudicotyledons</taxon>
        <taxon>Gunneridae</taxon>
        <taxon>Pentapetalae</taxon>
        <taxon>asterids</taxon>
        <taxon>campanulids</taxon>
        <taxon>Asterales</taxon>
        <taxon>Asteraceae</taxon>
        <taxon>Carduoideae</taxon>
        <taxon>Cardueae</taxon>
        <taxon>Arctiinae</taxon>
        <taxon>Arctium</taxon>
    </lineage>
</organism>
<evidence type="ECO:0000313" key="1">
    <source>
        <dbReference type="EMBL" id="KAI3745866.1"/>
    </source>
</evidence>
<accession>A0ACB9DHB6</accession>
<dbReference type="EMBL" id="CM042049">
    <property type="protein sequence ID" value="KAI3745866.1"/>
    <property type="molecule type" value="Genomic_DNA"/>
</dbReference>
<dbReference type="Proteomes" id="UP001055879">
    <property type="component" value="Linkage Group LG03"/>
</dbReference>
<proteinExistence type="predicted"/>
<name>A0ACB9DHB6_ARCLA</name>
<sequence>MHCLKRKNTYQTRPPIQWWDSYGDEVPELQAFAIRVLGLTCSASACERNWSTFNQVHTKRRNRLSTSKMNDLVYIMYNRRLKYNFMKKLSLKDEEDPLIVEDVPSDDEWIVDPKNEEDEDSVSVEANDAIEDEGQSSGSLKRKSIHVDLEEEDDSDYEYDGGAFVMDHVS</sequence>
<gene>
    <name evidence="1" type="ORF">L6452_08277</name>
</gene>
<comment type="caution">
    <text evidence="1">The sequence shown here is derived from an EMBL/GenBank/DDBJ whole genome shotgun (WGS) entry which is preliminary data.</text>
</comment>
<keyword evidence="2" id="KW-1185">Reference proteome</keyword>
<reference evidence="1 2" key="2">
    <citation type="journal article" date="2022" name="Mol. Ecol. Resour.">
        <title>The genomes of chicory, endive, great burdock and yacon provide insights into Asteraceae paleo-polyploidization history and plant inulin production.</title>
        <authorList>
            <person name="Fan W."/>
            <person name="Wang S."/>
            <person name="Wang H."/>
            <person name="Wang A."/>
            <person name="Jiang F."/>
            <person name="Liu H."/>
            <person name="Zhao H."/>
            <person name="Xu D."/>
            <person name="Zhang Y."/>
        </authorList>
    </citation>
    <scope>NUCLEOTIDE SEQUENCE [LARGE SCALE GENOMIC DNA]</scope>
    <source>
        <strain evidence="2">cv. Niubang</strain>
    </source>
</reference>
<protein>
    <submittedName>
        <fullName evidence="1">Uncharacterized protein</fullName>
    </submittedName>
</protein>
<evidence type="ECO:0000313" key="2">
    <source>
        <dbReference type="Proteomes" id="UP001055879"/>
    </source>
</evidence>